<sequence length="321" mass="35603">MDNCFGRLCIRCMVHVLNKGPSASIENKTYESLGAIVACFAKEVHEPPSQQKASSASASTDKVMDLISTKPYHVAMLQNSHMSLNGMYTNTKDHGALVFQLVDIQDHGATMRHQGLHDKLIEVTVPLDALKKWRSTKSPMPKACDLAMQSRCMPETHPAFQEEHQRAMVIVALHAAYEKHACNASIAFGQHPPSLFTSCHCKKKAIRLVPMGTIAKHKGKEPTKAIHINAFGHQWTITAPKQNSMFEDDKLPLVPFFWVRPAPSDEEANMAWSVIKQDDMSIPMLVNEDSIATHAVLLHASAEPEAMKEPPKKKAKSKAKN</sequence>
<organism evidence="2 3">
    <name type="scientific">Symbiodinium necroappetens</name>
    <dbReference type="NCBI Taxonomy" id="1628268"/>
    <lineage>
        <taxon>Eukaryota</taxon>
        <taxon>Sar</taxon>
        <taxon>Alveolata</taxon>
        <taxon>Dinophyceae</taxon>
        <taxon>Suessiales</taxon>
        <taxon>Symbiodiniaceae</taxon>
        <taxon>Symbiodinium</taxon>
    </lineage>
</organism>
<dbReference type="AlphaFoldDB" id="A0A813BVU9"/>
<feature type="region of interest" description="Disordered" evidence="1">
    <location>
        <begin position="302"/>
        <end position="321"/>
    </location>
</feature>
<dbReference type="EMBL" id="CAJNJA010082171">
    <property type="protein sequence ID" value="CAE7931767.1"/>
    <property type="molecule type" value="Genomic_DNA"/>
</dbReference>
<name>A0A813BVU9_9DINO</name>
<keyword evidence="3" id="KW-1185">Reference proteome</keyword>
<comment type="caution">
    <text evidence="2">The sequence shown here is derived from an EMBL/GenBank/DDBJ whole genome shotgun (WGS) entry which is preliminary data.</text>
</comment>
<reference evidence="2" key="1">
    <citation type="submission" date="2021-02" db="EMBL/GenBank/DDBJ databases">
        <authorList>
            <person name="Dougan E. K."/>
            <person name="Rhodes N."/>
            <person name="Thang M."/>
            <person name="Chan C."/>
        </authorList>
    </citation>
    <scope>NUCLEOTIDE SEQUENCE</scope>
</reference>
<dbReference type="OrthoDB" id="414535at2759"/>
<evidence type="ECO:0000313" key="3">
    <source>
        <dbReference type="Proteomes" id="UP000601435"/>
    </source>
</evidence>
<protein>
    <submittedName>
        <fullName evidence="2">Uncharacterized protein</fullName>
    </submittedName>
</protein>
<evidence type="ECO:0000313" key="2">
    <source>
        <dbReference type="EMBL" id="CAE7931767.1"/>
    </source>
</evidence>
<accession>A0A813BVU9</accession>
<dbReference type="Proteomes" id="UP000601435">
    <property type="component" value="Unassembled WGS sequence"/>
</dbReference>
<gene>
    <name evidence="2" type="ORF">SNEC2469_LOCUS32447</name>
</gene>
<proteinExistence type="predicted"/>
<evidence type="ECO:0000256" key="1">
    <source>
        <dbReference type="SAM" id="MobiDB-lite"/>
    </source>
</evidence>